<proteinExistence type="inferred from homology"/>
<organism evidence="23 24">
    <name type="scientific">Ridgeia piscesae</name>
    <name type="common">Tubeworm</name>
    <dbReference type="NCBI Taxonomy" id="27915"/>
    <lineage>
        <taxon>Eukaryota</taxon>
        <taxon>Metazoa</taxon>
        <taxon>Spiralia</taxon>
        <taxon>Lophotrochozoa</taxon>
        <taxon>Annelida</taxon>
        <taxon>Polychaeta</taxon>
        <taxon>Sedentaria</taxon>
        <taxon>Canalipalpata</taxon>
        <taxon>Sabellida</taxon>
        <taxon>Siboglinidae</taxon>
        <taxon>Ridgeia</taxon>
    </lineage>
</organism>
<keyword evidence="13 22" id="KW-1208">Phospholipid metabolism</keyword>
<evidence type="ECO:0000256" key="12">
    <source>
        <dbReference type="ARBA" id="ARBA00023209"/>
    </source>
</evidence>
<comment type="caution">
    <text evidence="23">The sequence shown here is derived from an EMBL/GenBank/DDBJ whole genome shotgun (WGS) entry which is preliminary data.</text>
</comment>
<evidence type="ECO:0000256" key="22">
    <source>
        <dbReference type="RuleBase" id="RU368094"/>
    </source>
</evidence>
<comment type="function">
    <text evidence="22">Catalyzes a base-exchange reaction in which the polar head group of phosphatidylethanolamine (PE) is replaced by L-serine.</text>
</comment>
<evidence type="ECO:0000256" key="10">
    <source>
        <dbReference type="ARBA" id="ARBA00023098"/>
    </source>
</evidence>
<sequence length="406" mass="47673">MMGLIYIAVFEQAPADANYNTKRGIVACILVFVLFGVTHTPDGPFKRPHPAFWRLILCLSIVYELVLVFLLFQTADDARKLLTTIDENLGKELPEKDYGGNCRIYDPDNPEDPWHNVWDKMDGFVVVHLFGWWLKTLILRDYWLCVVFSTMFEVMEYTLEHQLPNFSECWWDHWVMDALVCNALGIYLGMKTVKYLSMKTYHWRGMWNIPTYRGKLSRILRQFTPYSWTDFDWKPTSSLKRWLAMLGVMAMFLFAELNTFYLKFVLWIPPPHPLCLSRLIFFLLIGAVTMREVFEYLDNPNCKTFGTQSWMASALIITELLVALKFDWETFTKPLPRHVAIVWLVGLASLALWTVWHFYLQRLLFYTEYKLTVVEGENRANGDGVVNEGRQKEAAWPRRRVKAGHE</sequence>
<keyword evidence="10 22" id="KW-0443">Lipid metabolism</keyword>
<evidence type="ECO:0000256" key="11">
    <source>
        <dbReference type="ARBA" id="ARBA00023136"/>
    </source>
</evidence>
<evidence type="ECO:0000256" key="21">
    <source>
        <dbReference type="ARBA" id="ARBA00036733"/>
    </source>
</evidence>
<evidence type="ECO:0000256" key="16">
    <source>
        <dbReference type="ARBA" id="ARBA00035875"/>
    </source>
</evidence>
<dbReference type="AlphaFoldDB" id="A0AAD9KUL8"/>
<dbReference type="InterPro" id="IPR004277">
    <property type="entry name" value="PSS"/>
</dbReference>
<keyword evidence="11 22" id="KW-0472">Membrane</keyword>
<keyword evidence="12 22" id="KW-0594">Phospholipid biosynthesis</keyword>
<evidence type="ECO:0000256" key="5">
    <source>
        <dbReference type="ARBA" id="ARBA00022516"/>
    </source>
</evidence>
<evidence type="ECO:0000256" key="14">
    <source>
        <dbReference type="ARBA" id="ARBA00035767"/>
    </source>
</evidence>
<keyword evidence="6 22" id="KW-0808">Transferase</keyword>
<reference evidence="23" key="1">
    <citation type="journal article" date="2023" name="Mol. Biol. Evol.">
        <title>Third-Generation Sequencing Reveals the Adaptive Role of the Epigenome in Three Deep-Sea Polychaetes.</title>
        <authorList>
            <person name="Perez M."/>
            <person name="Aroh O."/>
            <person name="Sun Y."/>
            <person name="Lan Y."/>
            <person name="Juniper S.K."/>
            <person name="Young C.R."/>
            <person name="Angers B."/>
            <person name="Qian P.Y."/>
        </authorList>
    </citation>
    <scope>NUCLEOTIDE SEQUENCE</scope>
    <source>
        <strain evidence="23">R07B-5</strain>
    </source>
</reference>
<feature type="transmembrane region" description="Helical" evidence="22">
    <location>
        <begin position="171"/>
        <end position="190"/>
    </location>
</feature>
<feature type="transmembrane region" description="Helical" evidence="22">
    <location>
        <begin position="142"/>
        <end position="159"/>
    </location>
</feature>
<comment type="catalytic activity">
    <reaction evidence="16">
        <text>1-(1Z-octadecenyl)-2-(9Z-octadecenoyl)-sn-glycero-3-phosphoethanolamine + L-serine = 1-(1Z-octadecenyl)-2-(9Z-octadecenoyl)-sn-glycero-3-phospho-L-serine + ethanolamine</text>
        <dbReference type="Rhea" id="RHEA:41600"/>
        <dbReference type="ChEBI" id="CHEBI:33384"/>
        <dbReference type="ChEBI" id="CHEBI:57603"/>
        <dbReference type="ChEBI" id="CHEBI:78340"/>
        <dbReference type="ChEBI" id="CHEBI:78341"/>
    </reaction>
    <physiologicalReaction direction="left-to-right" evidence="16">
        <dbReference type="Rhea" id="RHEA:41601"/>
    </physiologicalReaction>
</comment>
<dbReference type="EC" id="2.7.8.29" evidence="22"/>
<evidence type="ECO:0000256" key="18">
    <source>
        <dbReference type="ARBA" id="ARBA00036428"/>
    </source>
</evidence>
<dbReference type="EMBL" id="JAODUO010000569">
    <property type="protein sequence ID" value="KAK2177964.1"/>
    <property type="molecule type" value="Genomic_DNA"/>
</dbReference>
<evidence type="ECO:0000256" key="8">
    <source>
        <dbReference type="ARBA" id="ARBA00022824"/>
    </source>
</evidence>
<evidence type="ECO:0000256" key="13">
    <source>
        <dbReference type="ARBA" id="ARBA00023264"/>
    </source>
</evidence>
<keyword evidence="24" id="KW-1185">Reference proteome</keyword>
<dbReference type="GO" id="GO:0005789">
    <property type="term" value="C:endoplasmic reticulum membrane"/>
    <property type="evidence" value="ECO:0007669"/>
    <property type="project" value="UniProtKB-SubCell"/>
</dbReference>
<dbReference type="GO" id="GO:0006659">
    <property type="term" value="P:phosphatidylserine biosynthetic process"/>
    <property type="evidence" value="ECO:0007669"/>
    <property type="project" value="UniProtKB-UniRule"/>
</dbReference>
<evidence type="ECO:0000313" key="24">
    <source>
        <dbReference type="Proteomes" id="UP001209878"/>
    </source>
</evidence>
<evidence type="ECO:0000256" key="6">
    <source>
        <dbReference type="ARBA" id="ARBA00022679"/>
    </source>
</evidence>
<evidence type="ECO:0000313" key="23">
    <source>
        <dbReference type="EMBL" id="KAK2177964.1"/>
    </source>
</evidence>
<dbReference type="Proteomes" id="UP001209878">
    <property type="component" value="Unassembled WGS sequence"/>
</dbReference>
<comment type="catalytic activity">
    <reaction evidence="18">
        <text>1-octadecanoyl-2-(4Z,7Z,10Z,13Z,16Z,19Z-docosahexaenoyl)-sn-glycero-3-phosphoethanolamine + L-serine = 1-octadecanoyl-2-(4Z,7Z,10Z,13Z,16Z,19Z-docosahexaenoyl)-sn-glycero-3-phosphoserine + ethanolamine</text>
        <dbReference type="Rhea" id="RHEA:41492"/>
        <dbReference type="ChEBI" id="CHEBI:33384"/>
        <dbReference type="ChEBI" id="CHEBI:57603"/>
        <dbReference type="ChEBI" id="CHEBI:78265"/>
        <dbReference type="ChEBI" id="CHEBI:78266"/>
    </reaction>
    <physiologicalReaction direction="left-to-right" evidence="18">
        <dbReference type="Rhea" id="RHEA:41493"/>
    </physiologicalReaction>
</comment>
<evidence type="ECO:0000256" key="20">
    <source>
        <dbReference type="ARBA" id="ARBA00036644"/>
    </source>
</evidence>
<evidence type="ECO:0000256" key="15">
    <source>
        <dbReference type="ARBA" id="ARBA00035833"/>
    </source>
</evidence>
<keyword evidence="5 22" id="KW-0444">Lipid biosynthesis</keyword>
<comment type="catalytic activity">
    <reaction evidence="21">
        <text>1-(1Z-octadecenyl)-2-(5Z,8Z,11Z,14Z- eicosatetraenoyl)-sn-glycero-3-phosphoethanolamine + L-serine = 1-(1Z-octadecenyl)-2-(5Z,8Z,11Z,14Z-eicosatetraenoyl)-sn-glycero-3-phospho-L-serine + ethanolamine</text>
        <dbReference type="Rhea" id="RHEA:41604"/>
        <dbReference type="ChEBI" id="CHEBI:33384"/>
        <dbReference type="ChEBI" id="CHEBI:57603"/>
        <dbReference type="ChEBI" id="CHEBI:78342"/>
        <dbReference type="ChEBI" id="CHEBI:78343"/>
    </reaction>
    <physiologicalReaction direction="left-to-right" evidence="21">
        <dbReference type="Rhea" id="RHEA:41605"/>
    </physiologicalReaction>
</comment>
<keyword evidence="7 22" id="KW-0812">Transmembrane</keyword>
<comment type="catalytic activity">
    <reaction evidence="20">
        <text>1-octadecanoyl-2-(9Z-octadecenoyl)-sn-glycero-3-phosphoethanolamine + L-serine = 1-octadecanoyl-2-(9Z-octadecenoyl)-sn-glycero-3-phospho-L-serine + ethanolamine</text>
        <dbReference type="Rhea" id="RHEA:40795"/>
        <dbReference type="ChEBI" id="CHEBI:33384"/>
        <dbReference type="ChEBI" id="CHEBI:57603"/>
        <dbReference type="ChEBI" id="CHEBI:75038"/>
        <dbReference type="ChEBI" id="CHEBI:78260"/>
    </reaction>
    <physiologicalReaction direction="left-to-right" evidence="20">
        <dbReference type="Rhea" id="RHEA:40796"/>
    </physiologicalReaction>
</comment>
<comment type="pathway">
    <text evidence="2 22">Phospholipid metabolism; phosphatidylserine biosynthesis.</text>
</comment>
<comment type="catalytic activity">
    <reaction evidence="14">
        <text>1-hexadecanoyl-2-(9Z-octadecenoyl)-sn-glycero-3-phosphoethanolamine + L-serine = 1-hexadecanoyl-2-(9Z-octadecenoyl)-sn-glycero-3-phospho-L-serine + ethanolamine</text>
        <dbReference type="Rhea" id="RHEA:41484"/>
        <dbReference type="ChEBI" id="CHEBI:33384"/>
        <dbReference type="ChEBI" id="CHEBI:57603"/>
        <dbReference type="ChEBI" id="CHEBI:73007"/>
        <dbReference type="ChEBI" id="CHEBI:75029"/>
    </reaction>
    <physiologicalReaction direction="left-to-right" evidence="14">
        <dbReference type="Rhea" id="RHEA:41485"/>
    </physiologicalReaction>
</comment>
<accession>A0AAD9KUL8</accession>
<comment type="catalytic activity">
    <reaction evidence="19">
        <text>1-(1Z-octadecenyl)-2-(4Z,7Z,10Z,13Z,16Z,19Z-docosahexaenoyl)-sn-glycero-3-phosphoethanolamine + L-serine = 1-(1Z-octadecenyl)-2-(4Z,7Z,10Z,13Z,16Z,19Z-docosahexaenoyl)-sn-glycero-3-phospho-L-serine + ethanolamine</text>
        <dbReference type="Rhea" id="RHEA:41496"/>
        <dbReference type="ChEBI" id="CHEBI:33384"/>
        <dbReference type="ChEBI" id="CHEBI:57603"/>
        <dbReference type="ChEBI" id="CHEBI:78263"/>
        <dbReference type="ChEBI" id="CHEBI:78264"/>
    </reaction>
    <physiologicalReaction direction="left-to-right" evidence="19">
        <dbReference type="Rhea" id="RHEA:41497"/>
    </physiologicalReaction>
</comment>
<evidence type="ECO:0000256" key="19">
    <source>
        <dbReference type="ARBA" id="ARBA00036623"/>
    </source>
</evidence>
<feature type="transmembrane region" description="Helical" evidence="22">
    <location>
        <begin position="340"/>
        <end position="360"/>
    </location>
</feature>
<name>A0AAD9KUL8_RIDPI</name>
<dbReference type="GO" id="GO:0106245">
    <property type="term" value="F:L-serine-phosphatidylethanolamine phosphatidyltransferase activity"/>
    <property type="evidence" value="ECO:0007669"/>
    <property type="project" value="UniProtKB-UniRule"/>
</dbReference>
<gene>
    <name evidence="23" type="ORF">NP493_570g03007</name>
</gene>
<protein>
    <recommendedName>
        <fullName evidence="22">Phosphatidylserine synthase</fullName>
        <ecNumber evidence="22">2.7.8.29</ecNumber>
    </recommendedName>
    <alternativeName>
        <fullName evidence="22">Serine-exchange enzyme</fullName>
    </alternativeName>
</protein>
<evidence type="ECO:0000256" key="2">
    <source>
        <dbReference type="ARBA" id="ARBA00004916"/>
    </source>
</evidence>
<comment type="caution">
    <text evidence="22">Lacks conserved residue(s) required for the propagation of feature annotation.</text>
</comment>
<keyword evidence="8 22" id="KW-0256">Endoplasmic reticulum</keyword>
<comment type="catalytic activity">
    <reaction evidence="22">
        <text>a 1,2-diacyl-sn-glycero-3-phosphoethanolamine + L-serine = a 1,2-diacyl-sn-glycero-3-phospho-L-serine + ethanolamine</text>
        <dbReference type="Rhea" id="RHEA:27606"/>
        <dbReference type="ChEBI" id="CHEBI:33384"/>
        <dbReference type="ChEBI" id="CHEBI:57262"/>
        <dbReference type="ChEBI" id="CHEBI:57603"/>
        <dbReference type="ChEBI" id="CHEBI:64612"/>
        <dbReference type="EC" id="2.7.8.29"/>
    </reaction>
</comment>
<evidence type="ECO:0000256" key="4">
    <source>
        <dbReference type="ARBA" id="ARBA00008671"/>
    </source>
</evidence>
<evidence type="ECO:0000256" key="17">
    <source>
        <dbReference type="ARBA" id="ARBA00035955"/>
    </source>
</evidence>
<dbReference type="Pfam" id="PF03034">
    <property type="entry name" value="PSS"/>
    <property type="match status" value="1"/>
</dbReference>
<comment type="similarity">
    <text evidence="4 22">Belongs to the phosphatidyl serine synthase family.</text>
</comment>
<comment type="pathway">
    <text evidence="3">Lipid metabolism.</text>
</comment>
<comment type="subcellular location">
    <subcellularLocation>
        <location evidence="1 22">Endoplasmic reticulum membrane</location>
        <topology evidence="1 22">Multi-pass membrane protein</topology>
    </subcellularLocation>
</comment>
<feature type="transmembrane region" description="Helical" evidence="22">
    <location>
        <begin position="242"/>
        <end position="267"/>
    </location>
</feature>
<evidence type="ECO:0000256" key="3">
    <source>
        <dbReference type="ARBA" id="ARBA00005189"/>
    </source>
</evidence>
<comment type="catalytic activity">
    <reaction evidence="17">
        <text>1-octadecanoyl-2-(5Z,8Z,11Z,14Z)-eicosatetraenoyl-sn-glycero-3-phosphoethanolamine + L-serine = 1-octadecanoyl-2-(5Z,8Z,11Z,14Z)-eicosatetraenoyl-sn-glycero-3-phosphoserine + ethanolamine</text>
        <dbReference type="Rhea" id="RHEA:41500"/>
        <dbReference type="ChEBI" id="CHEBI:33384"/>
        <dbReference type="ChEBI" id="CHEBI:57603"/>
        <dbReference type="ChEBI" id="CHEBI:78268"/>
        <dbReference type="ChEBI" id="CHEBI:78269"/>
    </reaction>
    <physiologicalReaction direction="left-to-right" evidence="17">
        <dbReference type="Rhea" id="RHEA:41501"/>
    </physiologicalReaction>
</comment>
<evidence type="ECO:0000256" key="9">
    <source>
        <dbReference type="ARBA" id="ARBA00022989"/>
    </source>
</evidence>
<dbReference type="PANTHER" id="PTHR15362">
    <property type="entry name" value="PHOSPHATIDYLINOSITOL SYNTHASE"/>
    <property type="match status" value="1"/>
</dbReference>
<feature type="transmembrane region" description="Helical" evidence="22">
    <location>
        <begin position="21"/>
        <end position="39"/>
    </location>
</feature>
<evidence type="ECO:0000256" key="1">
    <source>
        <dbReference type="ARBA" id="ARBA00004477"/>
    </source>
</evidence>
<dbReference type="PANTHER" id="PTHR15362:SF7">
    <property type="entry name" value="PHOSPHATIDYLSERINE SYNTHASE 2"/>
    <property type="match status" value="1"/>
</dbReference>
<evidence type="ECO:0000256" key="7">
    <source>
        <dbReference type="ARBA" id="ARBA00022692"/>
    </source>
</evidence>
<feature type="transmembrane region" description="Helical" evidence="22">
    <location>
        <begin position="51"/>
        <end position="72"/>
    </location>
</feature>
<comment type="catalytic activity">
    <reaction evidence="15">
        <text>1-hexadecanoyl-2-(4Z,7Z,10Z,13Z,16Z,19Z-docosahexaenoyl)-sn-glycero-3-phosphoethanolamine + L-serine = 1-hexadecanoyl-2-(4Z,7Z,10Z,13Z,16Z,19Z-docosahexaenoyl)-sn-glycero-3-phosphoserine + ethanolamine</text>
        <dbReference type="Rhea" id="RHEA:41488"/>
        <dbReference type="ChEBI" id="CHEBI:33384"/>
        <dbReference type="ChEBI" id="CHEBI:57603"/>
        <dbReference type="ChEBI" id="CHEBI:78261"/>
        <dbReference type="ChEBI" id="CHEBI:78262"/>
    </reaction>
    <physiologicalReaction direction="left-to-right" evidence="15">
        <dbReference type="Rhea" id="RHEA:41489"/>
    </physiologicalReaction>
</comment>
<keyword evidence="9 22" id="KW-1133">Transmembrane helix</keyword>